<dbReference type="GO" id="GO:0047958">
    <property type="term" value="F:glycine:2-oxoglutarate aminotransferase activity"/>
    <property type="evidence" value="ECO:0007669"/>
    <property type="project" value="UniProtKB-EC"/>
</dbReference>
<dbReference type="InterPro" id="IPR015424">
    <property type="entry name" value="PyrdxlP-dep_Trfase"/>
</dbReference>
<evidence type="ECO:0000256" key="5">
    <source>
        <dbReference type="ARBA" id="ARBA00022679"/>
    </source>
</evidence>
<dbReference type="GO" id="GO:0050094">
    <property type="term" value="F:methionine-glyoxylate transaminase activity"/>
    <property type="evidence" value="ECO:0007669"/>
    <property type="project" value="UniProtKB-EC"/>
</dbReference>
<evidence type="ECO:0000313" key="43">
    <source>
        <dbReference type="Proteomes" id="UP000887568"/>
    </source>
</evidence>
<comment type="catalytic activity">
    <reaction evidence="17">
        <text>2-oxohexanoate + L-kynurenine = L-2-aminohexanoate + kynurenate + H2O</text>
        <dbReference type="Rhea" id="RHEA:66060"/>
        <dbReference type="ChEBI" id="CHEBI:15377"/>
        <dbReference type="ChEBI" id="CHEBI:35177"/>
        <dbReference type="ChEBI" id="CHEBI:57959"/>
        <dbReference type="ChEBI" id="CHEBI:58454"/>
        <dbReference type="ChEBI" id="CHEBI:58455"/>
    </reaction>
    <physiologicalReaction direction="left-to-right" evidence="17">
        <dbReference type="Rhea" id="RHEA:66061"/>
    </physiologicalReaction>
</comment>
<comment type="catalytic activity">
    <reaction evidence="14">
        <text>2-oxoadipate + L-kynurenine = L-2-aminoadipate + kynurenate + H2O</text>
        <dbReference type="Rhea" id="RHEA:70047"/>
        <dbReference type="ChEBI" id="CHEBI:15377"/>
        <dbReference type="ChEBI" id="CHEBI:57499"/>
        <dbReference type="ChEBI" id="CHEBI:57959"/>
        <dbReference type="ChEBI" id="CHEBI:58454"/>
        <dbReference type="ChEBI" id="CHEBI:58672"/>
    </reaction>
    <physiologicalReaction direction="left-to-right" evidence="14">
        <dbReference type="Rhea" id="RHEA:70048"/>
    </physiologicalReaction>
</comment>
<evidence type="ECO:0000256" key="10">
    <source>
        <dbReference type="ARBA" id="ARBA00050937"/>
    </source>
</evidence>
<evidence type="ECO:0000256" key="33">
    <source>
        <dbReference type="ARBA" id="ARBA00080916"/>
    </source>
</evidence>
<dbReference type="GO" id="GO:0030170">
    <property type="term" value="F:pyridoxal phosphate binding"/>
    <property type="evidence" value="ECO:0007669"/>
    <property type="project" value="InterPro"/>
</dbReference>
<comment type="pathway">
    <text evidence="26">Amino-acid degradation; L-lysine degradation via saccharopine pathway; glutaryl-CoA from L-lysine: step 4/6.</text>
</comment>
<evidence type="ECO:0000256" key="4">
    <source>
        <dbReference type="ARBA" id="ARBA00022576"/>
    </source>
</evidence>
<name>A0A913ZUI6_PATMI</name>
<comment type="catalytic activity">
    <reaction evidence="19">
        <text>glyoxylate + L-phenylalanine = 3-phenylpyruvate + glycine</text>
        <dbReference type="Rhea" id="RHEA:69120"/>
        <dbReference type="ChEBI" id="CHEBI:18005"/>
        <dbReference type="ChEBI" id="CHEBI:36655"/>
        <dbReference type="ChEBI" id="CHEBI:57305"/>
        <dbReference type="ChEBI" id="CHEBI:58095"/>
    </reaction>
</comment>
<comment type="cofactor">
    <cofactor evidence="1">
        <name>pyridoxal 5'-phosphate</name>
        <dbReference type="ChEBI" id="CHEBI:597326"/>
    </cofactor>
</comment>
<dbReference type="SUPFAM" id="SSF53383">
    <property type="entry name" value="PLP-dependent transferases"/>
    <property type="match status" value="1"/>
</dbReference>
<dbReference type="FunFam" id="3.90.1150.10:FF:000166">
    <property type="entry name" value="Kynurenine/alpha-aminoadipate aminotransferase, mitochondrial"/>
    <property type="match status" value="1"/>
</dbReference>
<comment type="catalytic activity">
    <reaction evidence="8">
        <text>L-kynurenine + glyoxylate = kynurenate + glycine + H2O</text>
        <dbReference type="Rhea" id="RHEA:65896"/>
        <dbReference type="ChEBI" id="CHEBI:15377"/>
        <dbReference type="ChEBI" id="CHEBI:36655"/>
        <dbReference type="ChEBI" id="CHEBI:57305"/>
        <dbReference type="ChEBI" id="CHEBI:57959"/>
        <dbReference type="ChEBI" id="CHEBI:58454"/>
        <dbReference type="EC" id="2.6.1.63"/>
    </reaction>
    <physiologicalReaction direction="left-to-right" evidence="8">
        <dbReference type="Rhea" id="RHEA:65897"/>
    </physiologicalReaction>
</comment>
<dbReference type="RefSeq" id="XP_038054910.1">
    <property type="nucleotide sequence ID" value="XM_038198982.1"/>
</dbReference>
<evidence type="ECO:0000256" key="1">
    <source>
        <dbReference type="ARBA" id="ARBA00001933"/>
    </source>
</evidence>
<evidence type="ECO:0000256" key="3">
    <source>
        <dbReference type="ARBA" id="ARBA00012751"/>
    </source>
</evidence>
<evidence type="ECO:0000256" key="34">
    <source>
        <dbReference type="ARBA" id="ARBA00081438"/>
    </source>
</evidence>
<evidence type="ECO:0000256" key="6">
    <source>
        <dbReference type="ARBA" id="ARBA00022898"/>
    </source>
</evidence>
<evidence type="ECO:0000256" key="29">
    <source>
        <dbReference type="ARBA" id="ARBA00067059"/>
    </source>
</evidence>
<evidence type="ECO:0000256" key="14">
    <source>
        <dbReference type="ARBA" id="ARBA00051759"/>
    </source>
</evidence>
<dbReference type="EC" id="2.6.1.39" evidence="28"/>
<evidence type="ECO:0000256" key="40">
    <source>
        <dbReference type="ARBA" id="ARBA00083735"/>
    </source>
</evidence>
<dbReference type="GO" id="GO:0005759">
    <property type="term" value="C:mitochondrial matrix"/>
    <property type="evidence" value="ECO:0007669"/>
    <property type="project" value="UniProtKB-ARBA"/>
</dbReference>
<comment type="catalytic activity">
    <reaction evidence="7">
        <text>L-kynurenine + 2-oxoglutarate = kynurenate + L-glutamate + H2O</text>
        <dbReference type="Rhea" id="RHEA:65560"/>
        <dbReference type="ChEBI" id="CHEBI:15377"/>
        <dbReference type="ChEBI" id="CHEBI:16810"/>
        <dbReference type="ChEBI" id="CHEBI:29985"/>
        <dbReference type="ChEBI" id="CHEBI:57959"/>
        <dbReference type="ChEBI" id="CHEBI:58454"/>
        <dbReference type="EC" id="2.6.1.7"/>
    </reaction>
    <physiologicalReaction direction="left-to-right" evidence="7">
        <dbReference type="Rhea" id="RHEA:65561"/>
    </physiologicalReaction>
</comment>
<evidence type="ECO:0000256" key="21">
    <source>
        <dbReference type="ARBA" id="ARBA00052518"/>
    </source>
</evidence>
<dbReference type="GO" id="GO:0047536">
    <property type="term" value="F:2-aminoadipate transaminase activity"/>
    <property type="evidence" value="ECO:0007669"/>
    <property type="project" value="UniProtKB-EC"/>
</dbReference>
<keyword evidence="43" id="KW-1185">Reference proteome</keyword>
<evidence type="ECO:0000256" key="37">
    <source>
        <dbReference type="ARBA" id="ARBA00082796"/>
    </source>
</evidence>
<evidence type="ECO:0000256" key="23">
    <source>
        <dbReference type="ARBA" id="ARBA00052580"/>
    </source>
</evidence>
<dbReference type="OMA" id="FMPGEPF"/>
<dbReference type="GO" id="GO:0047315">
    <property type="term" value="F:kynurenine-glyoxylate transaminase activity"/>
    <property type="evidence" value="ECO:0007669"/>
    <property type="project" value="UniProtKB-EC"/>
</dbReference>
<evidence type="ECO:0000259" key="41">
    <source>
        <dbReference type="Pfam" id="PF00155"/>
    </source>
</evidence>
<evidence type="ECO:0000256" key="2">
    <source>
        <dbReference type="ARBA" id="ARBA00007441"/>
    </source>
</evidence>
<comment type="similarity">
    <text evidence="2">Belongs to the class-I pyridoxal-phosphate-dependent aminotransferase family.</text>
</comment>
<evidence type="ECO:0000256" key="17">
    <source>
        <dbReference type="ARBA" id="ARBA00052128"/>
    </source>
</evidence>
<comment type="catalytic activity">
    <reaction evidence="24">
        <text>4-methyl-2-oxopentanoate + L-kynurenine = kynurenate + L-leucine + H2O</text>
        <dbReference type="Rhea" id="RHEA:66068"/>
        <dbReference type="ChEBI" id="CHEBI:15377"/>
        <dbReference type="ChEBI" id="CHEBI:17865"/>
        <dbReference type="ChEBI" id="CHEBI:57427"/>
        <dbReference type="ChEBI" id="CHEBI:57959"/>
        <dbReference type="ChEBI" id="CHEBI:58454"/>
    </reaction>
    <physiologicalReaction direction="left-to-right" evidence="24">
        <dbReference type="Rhea" id="RHEA:66069"/>
    </physiologicalReaction>
</comment>
<evidence type="ECO:0000256" key="9">
    <source>
        <dbReference type="ARBA" id="ARBA00050142"/>
    </source>
</evidence>
<comment type="catalytic activity">
    <reaction evidence="23">
        <text>3-phenylpyruvate + L-kynurenine = kynurenate + L-phenylalanine + H2O</text>
        <dbReference type="Rhea" id="RHEA:66092"/>
        <dbReference type="ChEBI" id="CHEBI:15377"/>
        <dbReference type="ChEBI" id="CHEBI:18005"/>
        <dbReference type="ChEBI" id="CHEBI:57959"/>
        <dbReference type="ChEBI" id="CHEBI:58095"/>
        <dbReference type="ChEBI" id="CHEBI:58454"/>
    </reaction>
    <physiologicalReaction direction="left-to-right" evidence="23">
        <dbReference type="Rhea" id="RHEA:66093"/>
    </physiologicalReaction>
</comment>
<comment type="catalytic activity">
    <reaction evidence="13">
        <text>2-oxo-3-sulfanylpropanoate + L-kynurenine = kynurenate + L-cysteine + H2O</text>
        <dbReference type="Rhea" id="RHEA:69104"/>
        <dbReference type="ChEBI" id="CHEBI:15377"/>
        <dbReference type="ChEBI" id="CHEBI:35235"/>
        <dbReference type="ChEBI" id="CHEBI:57678"/>
        <dbReference type="ChEBI" id="CHEBI:57959"/>
        <dbReference type="ChEBI" id="CHEBI:58454"/>
    </reaction>
    <physiologicalReaction direction="left-to-right" evidence="13">
        <dbReference type="Rhea" id="RHEA:69105"/>
    </physiologicalReaction>
</comment>
<comment type="catalytic activity">
    <reaction evidence="11">
        <text>2-oxopentanoate + L-kynurenine = L-2-aminopentanoate + kynurenate + H2O</text>
        <dbReference type="Rhea" id="RHEA:66076"/>
        <dbReference type="ChEBI" id="CHEBI:15377"/>
        <dbReference type="ChEBI" id="CHEBI:28644"/>
        <dbReference type="ChEBI" id="CHEBI:57959"/>
        <dbReference type="ChEBI" id="CHEBI:58441"/>
        <dbReference type="ChEBI" id="CHEBI:58454"/>
    </reaction>
    <physiologicalReaction direction="left-to-right" evidence="11">
        <dbReference type="Rhea" id="RHEA:66077"/>
    </physiologicalReaction>
</comment>
<keyword evidence="4" id="KW-0032">Aminotransferase</keyword>
<evidence type="ECO:0000256" key="30">
    <source>
        <dbReference type="ARBA" id="ARBA00074091"/>
    </source>
</evidence>
<protein>
    <recommendedName>
        <fullName evidence="30">Kynurenine/alpha-aminoadipate aminotransferase, mitochondrial</fullName>
        <ecNumber evidence="28">2.6.1.39</ecNumber>
        <ecNumber evidence="27">2.6.1.4</ecNumber>
        <ecNumber evidence="3">2.6.1.7</ecNumber>
        <ecNumber evidence="29">2.6.1.73</ecNumber>
    </recommendedName>
    <alternativeName>
        <fullName evidence="40">2-aminoadipate aminotransferase</fullName>
    </alternativeName>
    <alternativeName>
        <fullName evidence="33">2-aminoadipate transaminase</fullName>
    </alternativeName>
    <alternativeName>
        <fullName evidence="36">Alpha-aminoadipate aminotransferase</fullName>
    </alternativeName>
    <alternativeName>
        <fullName evidence="35">Glycine transaminase AADAT</fullName>
    </alternativeName>
    <alternativeName>
        <fullName evidence="39">Kynurenine aminotransferase II</fullName>
    </alternativeName>
    <alternativeName>
        <fullName evidence="34">Kynurenine--glyoxylate transaminase AADAT</fullName>
    </alternativeName>
    <alternativeName>
        <fullName evidence="37">Kynurenine--oxoglutarate aminotransferase II</fullName>
    </alternativeName>
    <alternativeName>
        <fullName evidence="38">Kynurenine--oxoglutarate transaminase 2</fullName>
    </alternativeName>
    <alternativeName>
        <fullName evidence="32">Kynurenine--oxoglutarate transaminase II</fullName>
    </alternativeName>
    <alternativeName>
        <fullName evidence="31">Methionine--glyoxylate transaminase AADAT</fullName>
    </alternativeName>
</protein>
<evidence type="ECO:0000256" key="12">
    <source>
        <dbReference type="ARBA" id="ARBA00051184"/>
    </source>
</evidence>
<dbReference type="PANTHER" id="PTHR42790">
    <property type="entry name" value="AMINOTRANSFERASE"/>
    <property type="match status" value="1"/>
</dbReference>
<evidence type="ECO:0000313" key="42">
    <source>
        <dbReference type="EnsemblMetazoa" id="XP_038054910.1"/>
    </source>
</evidence>
<evidence type="ECO:0000256" key="15">
    <source>
        <dbReference type="ARBA" id="ARBA00051879"/>
    </source>
</evidence>
<evidence type="ECO:0000256" key="24">
    <source>
        <dbReference type="ARBA" id="ARBA00052831"/>
    </source>
</evidence>
<dbReference type="EC" id="2.6.1.73" evidence="29"/>
<evidence type="ECO:0000256" key="39">
    <source>
        <dbReference type="ARBA" id="ARBA00083286"/>
    </source>
</evidence>
<evidence type="ECO:0000256" key="38">
    <source>
        <dbReference type="ARBA" id="ARBA00083236"/>
    </source>
</evidence>
<dbReference type="InterPro" id="IPR050859">
    <property type="entry name" value="Class-I_PLP-dep_aminotransf"/>
</dbReference>
<evidence type="ECO:0000256" key="13">
    <source>
        <dbReference type="ARBA" id="ARBA00051742"/>
    </source>
</evidence>
<dbReference type="EC" id="2.6.1.4" evidence="27"/>
<dbReference type="EnsemblMetazoa" id="XM_038198982.1">
    <property type="protein sequence ID" value="XP_038054910.1"/>
    <property type="gene ID" value="LOC119727120"/>
</dbReference>
<evidence type="ECO:0000256" key="20">
    <source>
        <dbReference type="ARBA" id="ARBA00052404"/>
    </source>
</evidence>
<dbReference type="PANTHER" id="PTHR42790:SF19">
    <property type="entry name" value="KYNURENINE_ALPHA-AMINOADIPATE AMINOTRANSFERASE, MITOCHONDRIAL"/>
    <property type="match status" value="1"/>
</dbReference>
<dbReference type="Gene3D" id="3.40.640.10">
    <property type="entry name" value="Type I PLP-dependent aspartate aminotransferase-like (Major domain)"/>
    <property type="match status" value="1"/>
</dbReference>
<evidence type="ECO:0000256" key="8">
    <source>
        <dbReference type="ARBA" id="ARBA00047677"/>
    </source>
</evidence>
<evidence type="ECO:0000256" key="11">
    <source>
        <dbReference type="ARBA" id="ARBA00051090"/>
    </source>
</evidence>
<dbReference type="FunFam" id="3.40.640.10:FF:000071">
    <property type="entry name" value="Kynurenine/alpha-aminoadipate aminotransferase, mitochondrial"/>
    <property type="match status" value="1"/>
</dbReference>
<keyword evidence="6" id="KW-0663">Pyridoxal phosphate</keyword>
<dbReference type="GO" id="GO:0016212">
    <property type="term" value="F:kynurenine-oxoglutarate transaminase activity"/>
    <property type="evidence" value="ECO:0007669"/>
    <property type="project" value="UniProtKB-EC"/>
</dbReference>
<evidence type="ECO:0000256" key="27">
    <source>
        <dbReference type="ARBA" id="ARBA00066546"/>
    </source>
</evidence>
<dbReference type="Pfam" id="PF00155">
    <property type="entry name" value="Aminotran_1_2"/>
    <property type="match status" value="1"/>
</dbReference>
<dbReference type="GO" id="GO:1901605">
    <property type="term" value="P:alpha-amino acid metabolic process"/>
    <property type="evidence" value="ECO:0007669"/>
    <property type="project" value="TreeGrafter"/>
</dbReference>
<dbReference type="CDD" id="cd00609">
    <property type="entry name" value="AAT_like"/>
    <property type="match status" value="1"/>
</dbReference>
<dbReference type="AlphaFoldDB" id="A0A913ZUI6"/>
<dbReference type="OrthoDB" id="691673at2759"/>
<comment type="catalytic activity">
    <reaction evidence="16">
        <text>indole-3-pyruvate + L-kynurenine = kynurenate + L-tryptophan + H2O</text>
        <dbReference type="Rhea" id="RHEA:66052"/>
        <dbReference type="ChEBI" id="CHEBI:15377"/>
        <dbReference type="ChEBI" id="CHEBI:17640"/>
        <dbReference type="ChEBI" id="CHEBI:57912"/>
        <dbReference type="ChEBI" id="CHEBI:57959"/>
        <dbReference type="ChEBI" id="CHEBI:58454"/>
    </reaction>
    <physiologicalReaction direction="left-to-right" evidence="16">
        <dbReference type="Rhea" id="RHEA:66053"/>
    </physiologicalReaction>
</comment>
<evidence type="ECO:0000256" key="32">
    <source>
        <dbReference type="ARBA" id="ARBA00080697"/>
    </source>
</evidence>
<evidence type="ECO:0000256" key="26">
    <source>
        <dbReference type="ARBA" id="ARBA00060610"/>
    </source>
</evidence>
<organism evidence="42 43">
    <name type="scientific">Patiria miniata</name>
    <name type="common">Bat star</name>
    <name type="synonym">Asterina miniata</name>
    <dbReference type="NCBI Taxonomy" id="46514"/>
    <lineage>
        <taxon>Eukaryota</taxon>
        <taxon>Metazoa</taxon>
        <taxon>Echinodermata</taxon>
        <taxon>Eleutherozoa</taxon>
        <taxon>Asterozoa</taxon>
        <taxon>Asteroidea</taxon>
        <taxon>Valvatacea</taxon>
        <taxon>Valvatida</taxon>
        <taxon>Asterinidae</taxon>
        <taxon>Patiria</taxon>
    </lineage>
</organism>
<evidence type="ECO:0000256" key="7">
    <source>
        <dbReference type="ARBA" id="ARBA00047478"/>
    </source>
</evidence>
<evidence type="ECO:0000256" key="35">
    <source>
        <dbReference type="ARBA" id="ARBA00082040"/>
    </source>
</evidence>
<feature type="domain" description="Aminotransferase class I/classII large" evidence="41">
    <location>
        <begin position="57"/>
        <end position="417"/>
    </location>
</feature>
<dbReference type="InterPro" id="IPR004839">
    <property type="entry name" value="Aminotransferase_I/II_large"/>
</dbReference>
<dbReference type="EnsemblMetazoa" id="XM_038198983.1">
    <property type="protein sequence ID" value="XP_038054911.1"/>
    <property type="gene ID" value="LOC119727120"/>
</dbReference>
<evidence type="ECO:0000256" key="31">
    <source>
        <dbReference type="ARBA" id="ARBA00075068"/>
    </source>
</evidence>
<keyword evidence="5" id="KW-0808">Transferase</keyword>
<comment type="function">
    <text evidence="25">Transaminase with broad substrate specificity. Has transaminase activity towards aminoadipate, kynurenine, methionine and glutamate. Shows activity also towards tryptophan, aspartate and hydroxykynurenine. Accepts a variety of oxo-acids as amino-group acceptors, with a preference for 2-oxoglutarate, 2-oxocaproic acid, phenylpyruvate and alpha-oxo-gamma-methiol butyric acid. Can also use glyoxylate as amino-group acceptor (in vitro).</text>
</comment>
<proteinExistence type="inferred from homology"/>
<comment type="catalytic activity">
    <reaction evidence="18">
        <text>L-tryptophan + glyoxylate = indole-3-pyruvate + glycine</text>
        <dbReference type="Rhea" id="RHEA:69124"/>
        <dbReference type="ChEBI" id="CHEBI:17640"/>
        <dbReference type="ChEBI" id="CHEBI:36655"/>
        <dbReference type="ChEBI" id="CHEBI:57305"/>
        <dbReference type="ChEBI" id="CHEBI:57912"/>
    </reaction>
</comment>
<evidence type="ECO:0000256" key="28">
    <source>
        <dbReference type="ARBA" id="ARBA00067027"/>
    </source>
</evidence>
<evidence type="ECO:0000256" key="25">
    <source>
        <dbReference type="ARBA" id="ARBA00056991"/>
    </source>
</evidence>
<evidence type="ECO:0000256" key="16">
    <source>
        <dbReference type="ARBA" id="ARBA00052124"/>
    </source>
</evidence>
<comment type="catalytic activity">
    <reaction evidence="22">
        <text>glycine + 2-oxoglutarate = glyoxylate + L-glutamate</text>
        <dbReference type="Rhea" id="RHEA:14089"/>
        <dbReference type="ChEBI" id="CHEBI:16810"/>
        <dbReference type="ChEBI" id="CHEBI:29985"/>
        <dbReference type="ChEBI" id="CHEBI:36655"/>
        <dbReference type="ChEBI" id="CHEBI:57305"/>
        <dbReference type="EC" id="2.6.1.4"/>
    </reaction>
</comment>
<dbReference type="EC" id="2.6.1.7" evidence="3"/>
<evidence type="ECO:0000256" key="19">
    <source>
        <dbReference type="ARBA" id="ARBA00052400"/>
    </source>
</evidence>
<comment type="catalytic activity">
    <reaction evidence="21">
        <text>L-leucine + glyoxylate = 4-methyl-2-oxopentanoate + glycine</text>
        <dbReference type="Rhea" id="RHEA:69128"/>
        <dbReference type="ChEBI" id="CHEBI:17865"/>
        <dbReference type="ChEBI" id="CHEBI:36655"/>
        <dbReference type="ChEBI" id="CHEBI:57305"/>
        <dbReference type="ChEBI" id="CHEBI:57427"/>
    </reaction>
</comment>
<comment type="catalytic activity">
    <reaction evidence="12">
        <text>4-methylsulfanyl-2-oxobutanoate + L-kynurenine = kynurenate + L-methionine + H2O</text>
        <dbReference type="Rhea" id="RHEA:69096"/>
        <dbReference type="ChEBI" id="CHEBI:15377"/>
        <dbReference type="ChEBI" id="CHEBI:16723"/>
        <dbReference type="ChEBI" id="CHEBI:57844"/>
        <dbReference type="ChEBI" id="CHEBI:57959"/>
        <dbReference type="ChEBI" id="CHEBI:58454"/>
    </reaction>
    <physiologicalReaction direction="left-to-right" evidence="12">
        <dbReference type="Rhea" id="RHEA:69097"/>
    </physiologicalReaction>
</comment>
<accession>A0A913ZUI6</accession>
<dbReference type="InterPro" id="IPR015421">
    <property type="entry name" value="PyrdxlP-dep_Trfase_major"/>
</dbReference>
<comment type="catalytic activity">
    <reaction evidence="20">
        <text>glyoxylate + L-methionine = 4-methylsulfanyl-2-oxobutanoate + glycine</text>
        <dbReference type="Rhea" id="RHEA:22884"/>
        <dbReference type="ChEBI" id="CHEBI:16723"/>
        <dbReference type="ChEBI" id="CHEBI:36655"/>
        <dbReference type="ChEBI" id="CHEBI:57305"/>
        <dbReference type="ChEBI" id="CHEBI:57844"/>
        <dbReference type="EC" id="2.6.1.73"/>
    </reaction>
</comment>
<evidence type="ECO:0000256" key="36">
    <source>
        <dbReference type="ARBA" id="ARBA00082705"/>
    </source>
</evidence>
<reference evidence="42" key="1">
    <citation type="submission" date="2022-11" db="UniProtKB">
        <authorList>
            <consortium name="EnsemblMetazoa"/>
        </authorList>
    </citation>
    <scope>IDENTIFICATION</scope>
</reference>
<comment type="catalytic activity">
    <reaction evidence="9">
        <text>L-tyrosine + glyoxylate = 3-(4-hydroxyphenyl)pyruvate + glycine</text>
        <dbReference type="Rhea" id="RHEA:69116"/>
        <dbReference type="ChEBI" id="CHEBI:36242"/>
        <dbReference type="ChEBI" id="CHEBI:36655"/>
        <dbReference type="ChEBI" id="CHEBI:57305"/>
        <dbReference type="ChEBI" id="CHEBI:58315"/>
    </reaction>
</comment>
<dbReference type="GeneID" id="119727120"/>
<dbReference type="RefSeq" id="XP_038054911.1">
    <property type="nucleotide sequence ID" value="XM_038198983.1"/>
</dbReference>
<comment type="catalytic activity">
    <reaction evidence="10">
        <text>L-2-aminoadipate + glyoxylate = 2-oxoadipate + glycine</text>
        <dbReference type="Rhea" id="RHEA:69112"/>
        <dbReference type="ChEBI" id="CHEBI:36655"/>
        <dbReference type="ChEBI" id="CHEBI:57305"/>
        <dbReference type="ChEBI" id="CHEBI:57499"/>
        <dbReference type="ChEBI" id="CHEBI:58672"/>
    </reaction>
    <physiologicalReaction direction="left-to-right" evidence="10">
        <dbReference type="Rhea" id="RHEA:69113"/>
    </physiologicalReaction>
</comment>
<dbReference type="Proteomes" id="UP000887568">
    <property type="component" value="Unplaced"/>
</dbReference>
<evidence type="ECO:0000256" key="22">
    <source>
        <dbReference type="ARBA" id="ARBA00052537"/>
    </source>
</evidence>
<comment type="catalytic activity">
    <reaction evidence="15">
        <text>2-oxobutanoate + L-kynurenine = (2S)-2-aminobutanoate + kynurenate + H2O</text>
        <dbReference type="Rhea" id="RHEA:66044"/>
        <dbReference type="ChEBI" id="CHEBI:15377"/>
        <dbReference type="ChEBI" id="CHEBI:16763"/>
        <dbReference type="ChEBI" id="CHEBI:57959"/>
        <dbReference type="ChEBI" id="CHEBI:58454"/>
        <dbReference type="ChEBI" id="CHEBI:74359"/>
    </reaction>
    <physiologicalReaction direction="left-to-right" evidence="15">
        <dbReference type="Rhea" id="RHEA:66045"/>
    </physiologicalReaction>
</comment>
<sequence length="427" mass="48115">MNYARFLNAVSKARRPSPLRGLTEILQQSPAGTISMATGLPNVEQFPFREATFQLMDKTHMHVNASEMKKALQYTATPGLPELRDWLIDMQTQIHNPPTLDSTNPDSQMDLIVSTGSQHALSTSCEMLLAKNDHVLTSSPLYPGTVAILRPLGTKFLTIEVDGDGMIPDRIREVMSQWDPEEGQSESSDIPRVLCVVPNGDNPSGAGLSLERKKDIYSIAQKYNMIIMEDDPYYFIQFNKPKVPSFLSLDVDGRVLRFDSFSKILSAGMRVGFLTGPKYLLQRVNMHMQASVLHTGGMSQMLIFKLLEKWGMEGFLDHTDNVAAFYEGRRDMILESADRWLRGLAEWHEPRGGMFLWLKLLGIQDTTDLIMKKARHKGVLFVPGGVFYPENNKMSPHLRAAYSLSTPEEMDEGMRRLSLIVKEEMGL</sequence>
<evidence type="ECO:0000256" key="18">
    <source>
        <dbReference type="ARBA" id="ARBA00052393"/>
    </source>
</evidence>